<dbReference type="CDD" id="cd05380">
    <property type="entry name" value="CAP_euk"/>
    <property type="match status" value="1"/>
</dbReference>
<dbReference type="PRINTS" id="PR00837">
    <property type="entry name" value="V5TPXLIKE"/>
</dbReference>
<dbReference type="InterPro" id="IPR035940">
    <property type="entry name" value="CAP_sf"/>
</dbReference>
<organism evidence="4 5">
    <name type="scientific">Haemonchus contortus</name>
    <name type="common">Barber pole worm</name>
    <dbReference type="NCBI Taxonomy" id="6289"/>
    <lineage>
        <taxon>Eukaryota</taxon>
        <taxon>Metazoa</taxon>
        <taxon>Ecdysozoa</taxon>
        <taxon>Nematoda</taxon>
        <taxon>Chromadorea</taxon>
        <taxon>Rhabditida</taxon>
        <taxon>Rhabditina</taxon>
        <taxon>Rhabditomorpha</taxon>
        <taxon>Strongyloidea</taxon>
        <taxon>Trichostrongylidae</taxon>
        <taxon>Haemonchus</taxon>
    </lineage>
</organism>
<protein>
    <submittedName>
        <fullName evidence="5">SCP domain-containing protein</fullName>
    </submittedName>
</protein>
<dbReference type="Pfam" id="PF00188">
    <property type="entry name" value="CAP"/>
    <property type="match status" value="1"/>
</dbReference>
<evidence type="ECO:0000259" key="3">
    <source>
        <dbReference type="SMART" id="SM00198"/>
    </source>
</evidence>
<keyword evidence="2" id="KW-0732">Signal</keyword>
<dbReference type="Proteomes" id="UP000025227">
    <property type="component" value="Unplaced"/>
</dbReference>
<dbReference type="Gene3D" id="3.40.33.10">
    <property type="entry name" value="CAP"/>
    <property type="match status" value="1"/>
</dbReference>
<name>A0A7I4YSI7_HAECO</name>
<reference evidence="5" key="1">
    <citation type="submission" date="2020-12" db="UniProtKB">
        <authorList>
            <consortium name="WormBaseParasite"/>
        </authorList>
    </citation>
    <scope>IDENTIFICATION</scope>
    <source>
        <strain evidence="5">MHco3</strain>
    </source>
</reference>
<dbReference type="SMART" id="SM00198">
    <property type="entry name" value="SCP"/>
    <property type="match status" value="1"/>
</dbReference>
<dbReference type="OrthoDB" id="5876828at2759"/>
<dbReference type="SUPFAM" id="SSF55797">
    <property type="entry name" value="PR-1-like"/>
    <property type="match status" value="1"/>
</dbReference>
<feature type="compositionally biased region" description="Low complexity" evidence="1">
    <location>
        <begin position="30"/>
        <end position="86"/>
    </location>
</feature>
<sequence length="301" mass="32586">MITARSALLLFMVAVIHLALVSQVNSEDQSSSTSSTVKSSSTSTTMRSSTSSTSSTSMKSTAESSSTASSSSMSTTASTMSTTAAAGAPGNKICPKNTNMNDKIRLFAREAHNYRRSHLAQGLVKNKAGKNLPKASDMTEMRYNCDLEESADAFAKQCTRGSDPKLPSGEQQNHFYFMKNRKFKNGTTVPVTTRVEAMRTAIKHWWKQVYVDGGIGKDVTFTSYNEGKPIQMFTRMAWANSDMMGCGVASCGDYWSVVCHYKPGGNILNEHLYMKGAPCSACPGDMFCTTSMLCAPISTVT</sequence>
<feature type="chain" id="PRO_5029795707" evidence="2">
    <location>
        <begin position="27"/>
        <end position="301"/>
    </location>
</feature>
<feature type="signal peptide" evidence="2">
    <location>
        <begin position="1"/>
        <end position="26"/>
    </location>
</feature>
<proteinExistence type="predicted"/>
<dbReference type="WBParaSite" id="HCON_00137115-00001">
    <property type="protein sequence ID" value="HCON_00137115-00001"/>
    <property type="gene ID" value="HCON_00137115"/>
</dbReference>
<accession>A0A7I4YSI7</accession>
<evidence type="ECO:0000313" key="5">
    <source>
        <dbReference type="WBParaSite" id="HCON_00137115-00001"/>
    </source>
</evidence>
<evidence type="ECO:0000256" key="1">
    <source>
        <dbReference type="SAM" id="MobiDB-lite"/>
    </source>
</evidence>
<evidence type="ECO:0000313" key="4">
    <source>
        <dbReference type="Proteomes" id="UP000025227"/>
    </source>
</evidence>
<feature type="domain" description="SCP" evidence="3">
    <location>
        <begin position="102"/>
        <end position="269"/>
    </location>
</feature>
<dbReference type="InterPro" id="IPR001283">
    <property type="entry name" value="CRISP-related"/>
</dbReference>
<dbReference type="PANTHER" id="PTHR10334">
    <property type="entry name" value="CYSTEINE-RICH SECRETORY PROTEIN-RELATED"/>
    <property type="match status" value="1"/>
</dbReference>
<dbReference type="InterPro" id="IPR014044">
    <property type="entry name" value="CAP_dom"/>
</dbReference>
<feature type="region of interest" description="Disordered" evidence="1">
    <location>
        <begin position="25"/>
        <end position="98"/>
    </location>
</feature>
<keyword evidence="4" id="KW-1185">Reference proteome</keyword>
<dbReference type="AlphaFoldDB" id="A0A7I4YSI7"/>
<evidence type="ECO:0000256" key="2">
    <source>
        <dbReference type="SAM" id="SignalP"/>
    </source>
</evidence>